<feature type="binding site" evidence="10">
    <location>
        <begin position="237"/>
        <end position="238"/>
    </location>
    <ligand>
        <name>substrate</name>
        <note>ligand shared between dimeric partners</note>
    </ligand>
</feature>
<dbReference type="NCBIfam" id="TIGR00068">
    <property type="entry name" value="glyox_I"/>
    <property type="match status" value="1"/>
</dbReference>
<dbReference type="PANTHER" id="PTHR10374:SF30">
    <property type="entry name" value="LACTOYLGLUTATHIONE LYASE"/>
    <property type="match status" value="1"/>
</dbReference>
<sequence length="269" mass="30966">MRDSSHEERVVNKSEHVNSGGRINLLHFFQKKIWASPSLQEYYNLVQYNSQAVRHSLYSRRDSHLHLHQNHPKQPTRFRFFSMAAAEPKESPANNPGLHATIDEATKGYFMQQTMYRIKDPKVSLDFYSRILGMSLLKRLDFPELKFSLYFMGYEDTSEAPTNPVDRTVWTFAQKATIELTHNWGTESDPEFKGHHNGNSDPRGFGHIGITVDDTYKACERFQNLGVEFVKKPDDGKMKGIAFIKDPDGYWIEIFDRKTIGNVTEAAAA</sequence>
<dbReference type="InterPro" id="IPR004361">
    <property type="entry name" value="Glyoxalase_1"/>
</dbReference>
<gene>
    <name evidence="14" type="ORF">KIW84_074612</name>
</gene>
<evidence type="ECO:0000256" key="5">
    <source>
        <dbReference type="ARBA" id="ARBA00022723"/>
    </source>
</evidence>
<keyword evidence="6 11" id="KW-0862">Zinc</keyword>
<evidence type="ECO:0000256" key="8">
    <source>
        <dbReference type="ARBA" id="ARBA00048273"/>
    </source>
</evidence>
<evidence type="ECO:0000256" key="10">
    <source>
        <dbReference type="PIRSR" id="PIRSR604361-2"/>
    </source>
</evidence>
<evidence type="ECO:0000313" key="15">
    <source>
        <dbReference type="Proteomes" id="UP001058974"/>
    </source>
</evidence>
<feature type="binding site" evidence="10">
    <location>
        <position position="207"/>
    </location>
    <ligand>
        <name>substrate</name>
        <note>ligand shared between dimeric partners</note>
    </ligand>
</feature>
<feature type="binding site" evidence="11">
    <location>
        <position position="207"/>
    </location>
    <ligand>
        <name>Zn(2+)</name>
        <dbReference type="ChEBI" id="CHEBI:29105"/>
        <note>ligand shared between dimeric partners</note>
    </ligand>
</feature>
<feature type="domain" description="VOC" evidence="13">
    <location>
        <begin position="110"/>
        <end position="257"/>
    </location>
</feature>
<dbReference type="CDD" id="cd07233">
    <property type="entry name" value="GlxI_Zn"/>
    <property type="match status" value="1"/>
</dbReference>
<reference evidence="14 15" key="1">
    <citation type="journal article" date="2022" name="Nat. Genet.">
        <title>Improved pea reference genome and pan-genome highlight genomic features and evolutionary characteristics.</title>
        <authorList>
            <person name="Yang T."/>
            <person name="Liu R."/>
            <person name="Luo Y."/>
            <person name="Hu S."/>
            <person name="Wang D."/>
            <person name="Wang C."/>
            <person name="Pandey M.K."/>
            <person name="Ge S."/>
            <person name="Xu Q."/>
            <person name="Li N."/>
            <person name="Li G."/>
            <person name="Huang Y."/>
            <person name="Saxena R.K."/>
            <person name="Ji Y."/>
            <person name="Li M."/>
            <person name="Yan X."/>
            <person name="He Y."/>
            <person name="Liu Y."/>
            <person name="Wang X."/>
            <person name="Xiang C."/>
            <person name="Varshney R.K."/>
            <person name="Ding H."/>
            <person name="Gao S."/>
            <person name="Zong X."/>
        </authorList>
    </citation>
    <scope>NUCLEOTIDE SEQUENCE [LARGE SCALE GENOMIC DNA]</scope>
    <source>
        <strain evidence="14 15">cv. Zhongwan 6</strain>
    </source>
</reference>
<evidence type="ECO:0000313" key="14">
    <source>
        <dbReference type="EMBL" id="KAI5389019.1"/>
    </source>
</evidence>
<keyword evidence="7 12" id="KW-0456">Lyase</keyword>
<feature type="binding site" evidence="11">
    <location>
        <position position="253"/>
    </location>
    <ligand>
        <name>Zn(2+)</name>
        <dbReference type="ChEBI" id="CHEBI:29105"/>
        <note>ligand shared between dimeric partners</note>
    </ligand>
</feature>
<evidence type="ECO:0000256" key="12">
    <source>
        <dbReference type="RuleBase" id="RU361179"/>
    </source>
</evidence>
<evidence type="ECO:0000256" key="1">
    <source>
        <dbReference type="ARBA" id="ARBA00005008"/>
    </source>
</evidence>
<dbReference type="GO" id="GO:0004462">
    <property type="term" value="F:lactoylglutathione lyase activity"/>
    <property type="evidence" value="ECO:0007669"/>
    <property type="project" value="UniProtKB-UniRule"/>
</dbReference>
<proteinExistence type="inferred from homology"/>
<comment type="cofactor">
    <cofactor evidence="11">
        <name>Zn(2+)</name>
        <dbReference type="ChEBI" id="CHEBI:29105"/>
    </cofactor>
    <text evidence="11">Binds 1 zinc ion per subunit. In the homodimer, two zinc ions are bound between subunits.</text>
</comment>
<comment type="function">
    <text evidence="12">Catalyzes the conversion of hemimercaptal, formed from methylglyoxal and glutathione, to S-lactoylglutathione.</text>
</comment>
<dbReference type="SUPFAM" id="SSF54593">
    <property type="entry name" value="Glyoxalase/Bleomycin resistance protein/Dihydroxybiphenyl dioxygenase"/>
    <property type="match status" value="1"/>
</dbReference>
<accession>A0A9D4ZYU4</accession>
<comment type="caution">
    <text evidence="14">The sequence shown here is derived from an EMBL/GenBank/DDBJ whole genome shotgun (WGS) entry which is preliminary data.</text>
</comment>
<protein>
    <recommendedName>
        <fullName evidence="4 12">Lactoylglutathione lyase</fullName>
        <ecNumber evidence="3 12">4.4.1.5</ecNumber>
    </recommendedName>
    <alternativeName>
        <fullName evidence="12">Glyoxalase I</fullName>
    </alternativeName>
</protein>
<feature type="binding site" evidence="10">
    <location>
        <position position="113"/>
    </location>
    <ligand>
        <name>substrate</name>
        <note>ligand shared between dimeric partners</note>
    </ligand>
</feature>
<dbReference type="PROSITE" id="PS51819">
    <property type="entry name" value="VOC"/>
    <property type="match status" value="1"/>
</dbReference>
<keyword evidence="15" id="KW-1185">Reference proteome</keyword>
<name>A0A9D4ZYU4_PEA</name>
<dbReference type="AlphaFoldDB" id="A0A9D4ZYU4"/>
<dbReference type="InterPro" id="IPR037523">
    <property type="entry name" value="VOC_core"/>
</dbReference>
<feature type="active site" description="Proton donor/acceptor" evidence="9">
    <location>
        <position position="253"/>
    </location>
</feature>
<dbReference type="EC" id="4.4.1.5" evidence="3 12"/>
<dbReference type="PROSITE" id="PS00934">
    <property type="entry name" value="GLYOXALASE_I_1"/>
    <property type="match status" value="1"/>
</dbReference>
<feature type="binding site" evidence="11">
    <location>
        <position position="113"/>
    </location>
    <ligand>
        <name>Zn(2+)</name>
        <dbReference type="ChEBI" id="CHEBI:29105"/>
        <note>ligand shared between dimeric partners</note>
    </ligand>
</feature>
<evidence type="ECO:0000256" key="7">
    <source>
        <dbReference type="ARBA" id="ARBA00023239"/>
    </source>
</evidence>
<organism evidence="14 15">
    <name type="scientific">Pisum sativum</name>
    <name type="common">Garden pea</name>
    <name type="synonym">Lathyrus oleraceus</name>
    <dbReference type="NCBI Taxonomy" id="3888"/>
    <lineage>
        <taxon>Eukaryota</taxon>
        <taxon>Viridiplantae</taxon>
        <taxon>Streptophyta</taxon>
        <taxon>Embryophyta</taxon>
        <taxon>Tracheophyta</taxon>
        <taxon>Spermatophyta</taxon>
        <taxon>Magnoliopsida</taxon>
        <taxon>eudicotyledons</taxon>
        <taxon>Gunneridae</taxon>
        <taxon>Pentapetalae</taxon>
        <taxon>rosids</taxon>
        <taxon>fabids</taxon>
        <taxon>Fabales</taxon>
        <taxon>Fabaceae</taxon>
        <taxon>Papilionoideae</taxon>
        <taxon>50 kb inversion clade</taxon>
        <taxon>NPAAA clade</taxon>
        <taxon>Hologalegina</taxon>
        <taxon>IRL clade</taxon>
        <taxon>Fabeae</taxon>
        <taxon>Lathyrus</taxon>
    </lineage>
</organism>
<dbReference type="EMBL" id="JAMSHJ010000007">
    <property type="protein sequence ID" value="KAI5389019.1"/>
    <property type="molecule type" value="Genomic_DNA"/>
</dbReference>
<comment type="similarity">
    <text evidence="2 12">Belongs to the glyoxalase I family.</text>
</comment>
<evidence type="ECO:0000256" key="9">
    <source>
        <dbReference type="PIRSR" id="PIRSR604361-1"/>
    </source>
</evidence>
<feature type="binding site" evidence="10">
    <location>
        <position position="183"/>
    </location>
    <ligand>
        <name>substrate</name>
        <note>ligand shared between dimeric partners</note>
    </ligand>
</feature>
<comment type="pathway">
    <text evidence="1 12">Secondary metabolite metabolism; methylglyoxal degradation; (R)-lactate from methylglyoxal: step 1/2.</text>
</comment>
<dbReference type="Pfam" id="PF00903">
    <property type="entry name" value="Glyoxalase"/>
    <property type="match status" value="1"/>
</dbReference>
<evidence type="ECO:0000256" key="2">
    <source>
        <dbReference type="ARBA" id="ARBA00010363"/>
    </source>
</evidence>
<dbReference type="Gramene" id="Psat07G0461200-T1">
    <property type="protein sequence ID" value="KAI5389019.1"/>
    <property type="gene ID" value="KIW84_074612"/>
</dbReference>
<dbReference type="PROSITE" id="PS00935">
    <property type="entry name" value="GLYOXALASE_I_2"/>
    <property type="match status" value="1"/>
</dbReference>
<comment type="catalytic activity">
    <reaction evidence="8 12">
        <text>(R)-S-lactoylglutathione = methylglyoxal + glutathione</text>
        <dbReference type="Rhea" id="RHEA:19069"/>
        <dbReference type="ChEBI" id="CHEBI:17158"/>
        <dbReference type="ChEBI" id="CHEBI:57474"/>
        <dbReference type="ChEBI" id="CHEBI:57925"/>
        <dbReference type="EC" id="4.4.1.5"/>
    </reaction>
</comment>
<evidence type="ECO:0000256" key="6">
    <source>
        <dbReference type="ARBA" id="ARBA00022833"/>
    </source>
</evidence>
<evidence type="ECO:0000256" key="4">
    <source>
        <dbReference type="ARBA" id="ARBA00018701"/>
    </source>
</evidence>
<evidence type="ECO:0000259" key="13">
    <source>
        <dbReference type="PROSITE" id="PS51819"/>
    </source>
</evidence>
<feature type="binding site" evidence="11">
    <location>
        <position position="179"/>
    </location>
    <ligand>
        <name>Zn(2+)</name>
        <dbReference type="ChEBI" id="CHEBI:29105"/>
        <note>ligand shared between dimeric partners</note>
    </ligand>
</feature>
<keyword evidence="5 11" id="KW-0479">Metal-binding</keyword>
<evidence type="ECO:0000256" key="3">
    <source>
        <dbReference type="ARBA" id="ARBA00012081"/>
    </source>
</evidence>
<evidence type="ECO:0000256" key="11">
    <source>
        <dbReference type="PIRSR" id="PIRSR604361-3"/>
    </source>
</evidence>
<dbReference type="Gene3D" id="3.10.180.10">
    <property type="entry name" value="2,3-Dihydroxybiphenyl 1,2-Dioxygenase, domain 1"/>
    <property type="match status" value="1"/>
</dbReference>
<dbReference type="GO" id="GO:0046872">
    <property type="term" value="F:metal ion binding"/>
    <property type="evidence" value="ECO:0007669"/>
    <property type="project" value="UniProtKB-UniRule"/>
</dbReference>
<dbReference type="InterPro" id="IPR018146">
    <property type="entry name" value="Glyoxalase_1_CS"/>
</dbReference>
<feature type="binding site" evidence="10">
    <location>
        <position position="203"/>
    </location>
    <ligand>
        <name>substrate</name>
        <note>ligand shared between dimeric partners</note>
    </ligand>
</feature>
<dbReference type="InterPro" id="IPR004360">
    <property type="entry name" value="Glyas_Fos-R_dOase_dom"/>
</dbReference>
<dbReference type="InterPro" id="IPR029068">
    <property type="entry name" value="Glyas_Bleomycin-R_OHBP_Dase"/>
</dbReference>
<dbReference type="Proteomes" id="UP001058974">
    <property type="component" value="Chromosome 7"/>
</dbReference>
<feature type="binding site" evidence="10">
    <location>
        <position position="117"/>
    </location>
    <ligand>
        <name>substrate</name>
        <note>ligand shared between dimeric partners</note>
    </ligand>
</feature>
<dbReference type="PANTHER" id="PTHR10374">
    <property type="entry name" value="LACTOYLGLUTATHIONE LYASE GLYOXALASE I"/>
    <property type="match status" value="1"/>
</dbReference>